<dbReference type="InterPro" id="IPR029045">
    <property type="entry name" value="ClpP/crotonase-like_dom_sf"/>
</dbReference>
<proteinExistence type="predicted"/>
<dbReference type="EMBL" id="PXYT01000064">
    <property type="protein sequence ID" value="PSR24938.1"/>
    <property type="molecule type" value="Genomic_DNA"/>
</dbReference>
<protein>
    <submittedName>
        <fullName evidence="3">Propionyl-CoA carboxylase</fullName>
    </submittedName>
</protein>
<dbReference type="GO" id="GO:0006552">
    <property type="term" value="P:L-leucine catabolic process"/>
    <property type="evidence" value="ECO:0007669"/>
    <property type="project" value="TreeGrafter"/>
</dbReference>
<feature type="domain" description="CoA carboxyltransferase C-terminal" evidence="2">
    <location>
        <begin position="249"/>
        <end position="500"/>
    </location>
</feature>
<dbReference type="InterPro" id="IPR045190">
    <property type="entry name" value="MCCB/AccD1-like"/>
</dbReference>
<evidence type="ECO:0000259" key="2">
    <source>
        <dbReference type="PROSITE" id="PS50989"/>
    </source>
</evidence>
<dbReference type="InterPro" id="IPR011762">
    <property type="entry name" value="COA_CT_N"/>
</dbReference>
<dbReference type="Gene3D" id="3.90.226.10">
    <property type="entry name" value="2-enoyl-CoA Hydratase, Chain A, domain 1"/>
    <property type="match status" value="2"/>
</dbReference>
<dbReference type="PANTHER" id="PTHR22855:SF13">
    <property type="entry name" value="METHYLCROTONOYL-COA CARBOXYLASE BETA CHAIN, MITOCHONDRIAL"/>
    <property type="match status" value="1"/>
</dbReference>
<dbReference type="InterPro" id="IPR034733">
    <property type="entry name" value="AcCoA_carboxyl_beta"/>
</dbReference>
<dbReference type="PANTHER" id="PTHR22855">
    <property type="entry name" value="ACETYL, PROPIONYL, PYRUVATE, AND GLUTACONYL CARBOXYLASE-RELATED"/>
    <property type="match status" value="1"/>
</dbReference>
<sequence length="509" mass="56126">MGEREKRIFDEIDRVRKGGPPRGHQKQQAGGKLFVRDRLALFFESGSCYETGSLARNWDPELPGDGVVAGSAKINDRTLFFVANDFTVKAGSIGYYHGKKLIQTQQAAIRARKPILYLVDSSGARIDETGGHHVDKDGAGQLFYLHSIMSGAVPQIGVLYGTCFAGTAYTPVFCDFLIMMRNSAMAIASPRMVEMVIGQKVTPEELGGSDIHSKRSGSAHFVVDTEEEAAELVKRLLSYLPDHCDAPLPVAEPVEPQLDPANIDDIIPEDPNRPYDVHRLIMSIVDADSFLEVKARYASELVTGLARLKGQIIGVIANQPGVRGGTLFPESSDKGAEFVWLCDAYNIPLLYLVDTPGFMVGTAVEQNGILRRGRKFIFATSSATVPRICVIVRKAYGAGIYAMSGPAYNPEITLALPSAEIAVMGPEAAINAVYYNKIQSIDDTQEREQTVEQLRREYRAGYDIFKLAGEMVVDEVIPPKELRDVLAHYFEVYRNKRIDLPPRKHSTIL</sequence>
<name>A0A2T2WRS4_9FIRM</name>
<organism evidence="3 4">
    <name type="scientific">Sulfobacillus benefaciens</name>
    <dbReference type="NCBI Taxonomy" id="453960"/>
    <lineage>
        <taxon>Bacteria</taxon>
        <taxon>Bacillati</taxon>
        <taxon>Bacillota</taxon>
        <taxon>Clostridia</taxon>
        <taxon>Eubacteriales</taxon>
        <taxon>Clostridiales Family XVII. Incertae Sedis</taxon>
        <taxon>Sulfobacillus</taxon>
    </lineage>
</organism>
<dbReference type="AlphaFoldDB" id="A0A2T2WRS4"/>
<dbReference type="SUPFAM" id="SSF52096">
    <property type="entry name" value="ClpP/crotonase"/>
    <property type="match status" value="2"/>
</dbReference>
<dbReference type="Proteomes" id="UP000242699">
    <property type="component" value="Unassembled WGS sequence"/>
</dbReference>
<dbReference type="InterPro" id="IPR011763">
    <property type="entry name" value="COA_CT_C"/>
</dbReference>
<dbReference type="Pfam" id="PF01039">
    <property type="entry name" value="Carboxyl_trans"/>
    <property type="match status" value="1"/>
</dbReference>
<evidence type="ECO:0000259" key="1">
    <source>
        <dbReference type="PROSITE" id="PS50980"/>
    </source>
</evidence>
<gene>
    <name evidence="3" type="ORF">C7B43_17910</name>
</gene>
<evidence type="ECO:0000313" key="3">
    <source>
        <dbReference type="EMBL" id="PSR24938.1"/>
    </source>
</evidence>
<accession>A0A2T2WRS4</accession>
<dbReference type="GO" id="GO:0004485">
    <property type="term" value="F:methylcrotonoyl-CoA carboxylase activity"/>
    <property type="evidence" value="ECO:0007669"/>
    <property type="project" value="TreeGrafter"/>
</dbReference>
<dbReference type="PROSITE" id="PS50980">
    <property type="entry name" value="COA_CT_NTER"/>
    <property type="match status" value="1"/>
</dbReference>
<comment type="caution">
    <text evidence="3">The sequence shown here is derived from an EMBL/GenBank/DDBJ whole genome shotgun (WGS) entry which is preliminary data.</text>
</comment>
<dbReference type="GO" id="GO:1905202">
    <property type="term" value="C:methylcrotonoyl-CoA carboxylase complex"/>
    <property type="evidence" value="ECO:0007669"/>
    <property type="project" value="TreeGrafter"/>
</dbReference>
<reference evidence="3 4" key="1">
    <citation type="journal article" date="2014" name="BMC Genomics">
        <title>Comparison of environmental and isolate Sulfobacillus genomes reveals diverse carbon, sulfur, nitrogen, and hydrogen metabolisms.</title>
        <authorList>
            <person name="Justice N.B."/>
            <person name="Norman A."/>
            <person name="Brown C.T."/>
            <person name="Singh A."/>
            <person name="Thomas B.C."/>
            <person name="Banfield J.F."/>
        </authorList>
    </citation>
    <scope>NUCLEOTIDE SEQUENCE [LARGE SCALE GENOMIC DNA]</scope>
    <source>
        <strain evidence="3">AMDSBA1</strain>
    </source>
</reference>
<evidence type="ECO:0000313" key="4">
    <source>
        <dbReference type="Proteomes" id="UP000242699"/>
    </source>
</evidence>
<dbReference type="PROSITE" id="PS50989">
    <property type="entry name" value="COA_CT_CTER"/>
    <property type="match status" value="1"/>
</dbReference>
<feature type="domain" description="CoA carboxyltransferase N-terminal" evidence="1">
    <location>
        <begin position="1"/>
        <end position="252"/>
    </location>
</feature>